<dbReference type="EMBL" id="JACJHR010000012">
    <property type="protein sequence ID" value="MBB2499673.1"/>
    <property type="molecule type" value="Genomic_DNA"/>
</dbReference>
<sequence length="98" mass="10328">MPPGSGTAAITDYRGVPVLEPGKPHNGQGDAVLAVPPGMARGEFSTGSKGSNGVWLLADGYAHLMVNHIGETTGEFPLARPTYVAVETFEADWTFPTW</sequence>
<proteinExistence type="predicted"/>
<dbReference type="Proteomes" id="UP000550260">
    <property type="component" value="Unassembled WGS sequence"/>
</dbReference>
<comment type="caution">
    <text evidence="1">The sequence shown here is derived from an EMBL/GenBank/DDBJ whole genome shotgun (WGS) entry which is preliminary data.</text>
</comment>
<accession>A0A8E1VWJ3</accession>
<protein>
    <submittedName>
        <fullName evidence="1">Uncharacterized protein</fullName>
    </submittedName>
</protein>
<dbReference type="AlphaFoldDB" id="A0A8E1VWJ3"/>
<evidence type="ECO:0000313" key="1">
    <source>
        <dbReference type="EMBL" id="MBB2499673.1"/>
    </source>
</evidence>
<name>A0A8E1VWJ3_9PSEU</name>
<dbReference type="RefSeq" id="WP_183123717.1">
    <property type="nucleotide sequence ID" value="NZ_JACJHR010000012.1"/>
</dbReference>
<reference evidence="1 2" key="1">
    <citation type="submission" date="2020-08" db="EMBL/GenBank/DDBJ databases">
        <title>Amycolatopsis echigonensis JCM 21831.</title>
        <authorList>
            <person name="Tedsree N."/>
            <person name="Kuncharoen N."/>
            <person name="Likhitwitayawuid K."/>
            <person name="Tanasupawat S."/>
        </authorList>
    </citation>
    <scope>NUCLEOTIDE SEQUENCE [LARGE SCALE GENOMIC DNA]</scope>
    <source>
        <strain evidence="1 2">JCM 21831</strain>
    </source>
</reference>
<organism evidence="1 2">
    <name type="scientific">Amycolatopsis echigonensis</name>
    <dbReference type="NCBI Taxonomy" id="2576905"/>
    <lineage>
        <taxon>Bacteria</taxon>
        <taxon>Bacillati</taxon>
        <taxon>Actinomycetota</taxon>
        <taxon>Actinomycetes</taxon>
        <taxon>Pseudonocardiales</taxon>
        <taxon>Pseudonocardiaceae</taxon>
        <taxon>Amycolatopsis</taxon>
    </lineage>
</organism>
<gene>
    <name evidence="1" type="ORF">H5411_11120</name>
</gene>
<evidence type="ECO:0000313" key="2">
    <source>
        <dbReference type="Proteomes" id="UP000550260"/>
    </source>
</evidence>